<evidence type="ECO:0000313" key="2">
    <source>
        <dbReference type="EMBL" id="GFD02629.1"/>
    </source>
</evidence>
<accession>A0A699SZY6</accession>
<dbReference type="AlphaFoldDB" id="A0A699SZY6"/>
<sequence length="158" mass="17790">EQRQPKHRKVSGREASTEDAASRNSHGSKRLLPHTNMCEIAKKPSFSQHKDHESNIHSRGRLGNLATYCKPETTCWSSATVLVVHLKHIGESKETRTGPKEFKFELVEHHAFIGYHALLSDACVLVFAQSSGKHVPQPDGTRYEEENCQHTSSIPQHM</sequence>
<name>A0A699SZY6_TANCI</name>
<feature type="region of interest" description="Disordered" evidence="1">
    <location>
        <begin position="134"/>
        <end position="158"/>
    </location>
</feature>
<feature type="region of interest" description="Disordered" evidence="1">
    <location>
        <begin position="1"/>
        <end position="34"/>
    </location>
</feature>
<proteinExistence type="predicted"/>
<evidence type="ECO:0000256" key="1">
    <source>
        <dbReference type="SAM" id="MobiDB-lite"/>
    </source>
</evidence>
<dbReference type="EMBL" id="BKCJ011199307">
    <property type="protein sequence ID" value="GFD02629.1"/>
    <property type="molecule type" value="Genomic_DNA"/>
</dbReference>
<gene>
    <name evidence="2" type="ORF">Tci_874598</name>
</gene>
<protein>
    <submittedName>
        <fullName evidence="2">Uncharacterized protein</fullName>
    </submittedName>
</protein>
<feature type="non-terminal residue" evidence="2">
    <location>
        <position position="1"/>
    </location>
</feature>
<organism evidence="2">
    <name type="scientific">Tanacetum cinerariifolium</name>
    <name type="common">Dalmatian daisy</name>
    <name type="synonym">Chrysanthemum cinerariifolium</name>
    <dbReference type="NCBI Taxonomy" id="118510"/>
    <lineage>
        <taxon>Eukaryota</taxon>
        <taxon>Viridiplantae</taxon>
        <taxon>Streptophyta</taxon>
        <taxon>Embryophyta</taxon>
        <taxon>Tracheophyta</taxon>
        <taxon>Spermatophyta</taxon>
        <taxon>Magnoliopsida</taxon>
        <taxon>eudicotyledons</taxon>
        <taxon>Gunneridae</taxon>
        <taxon>Pentapetalae</taxon>
        <taxon>asterids</taxon>
        <taxon>campanulids</taxon>
        <taxon>Asterales</taxon>
        <taxon>Asteraceae</taxon>
        <taxon>Asteroideae</taxon>
        <taxon>Anthemideae</taxon>
        <taxon>Anthemidinae</taxon>
        <taxon>Tanacetum</taxon>
    </lineage>
</organism>
<reference evidence="2" key="1">
    <citation type="journal article" date="2019" name="Sci. Rep.">
        <title>Draft genome of Tanacetum cinerariifolium, the natural source of mosquito coil.</title>
        <authorList>
            <person name="Yamashiro T."/>
            <person name="Shiraishi A."/>
            <person name="Satake H."/>
            <person name="Nakayama K."/>
        </authorList>
    </citation>
    <scope>NUCLEOTIDE SEQUENCE</scope>
</reference>
<feature type="compositionally biased region" description="Basic residues" evidence="1">
    <location>
        <begin position="1"/>
        <end position="10"/>
    </location>
</feature>
<feature type="compositionally biased region" description="Polar residues" evidence="1">
    <location>
        <begin position="149"/>
        <end position="158"/>
    </location>
</feature>
<comment type="caution">
    <text evidence="2">The sequence shown here is derived from an EMBL/GenBank/DDBJ whole genome shotgun (WGS) entry which is preliminary data.</text>
</comment>